<protein>
    <recommendedName>
        <fullName evidence="3">Ketoreductase (KR) domain-containing protein</fullName>
    </recommendedName>
</protein>
<dbReference type="SUPFAM" id="SSF51735">
    <property type="entry name" value="NAD(P)-binding Rossmann-fold domains"/>
    <property type="match status" value="1"/>
</dbReference>
<comment type="caution">
    <text evidence="4">The sequence shown here is derived from an EMBL/GenBank/DDBJ whole genome shotgun (WGS) entry which is preliminary data.</text>
</comment>
<gene>
    <name evidence="4" type="ORF">VR44_40315</name>
</gene>
<evidence type="ECO:0000256" key="2">
    <source>
        <dbReference type="ARBA" id="ARBA00023268"/>
    </source>
</evidence>
<accession>A0A0F4I452</accession>
<name>A0A0F4I452_9ACTN</name>
<dbReference type="InterPro" id="IPR050091">
    <property type="entry name" value="PKS_NRPS_Biosynth_Enz"/>
</dbReference>
<dbReference type="GO" id="GO:0004312">
    <property type="term" value="F:fatty acid synthase activity"/>
    <property type="evidence" value="ECO:0007669"/>
    <property type="project" value="TreeGrafter"/>
</dbReference>
<keyword evidence="5" id="KW-1185">Reference proteome</keyword>
<evidence type="ECO:0000256" key="1">
    <source>
        <dbReference type="ARBA" id="ARBA00022679"/>
    </source>
</evidence>
<feature type="non-terminal residue" evidence="4">
    <location>
        <position position="1"/>
    </location>
</feature>
<sequence length="72" mass="7199">LITGGTGALGRLVAAHFITTHGVRNILLTSRRGPDTEGAAALQEELTALGATVTVAACDAADRDALAALLTS</sequence>
<dbReference type="RefSeq" id="WP_045952670.1">
    <property type="nucleotide sequence ID" value="NZ_JZWV01001723.1"/>
</dbReference>
<dbReference type="PANTHER" id="PTHR43775:SF51">
    <property type="entry name" value="INACTIVE PHENOLPHTHIOCEROL SYNTHESIS POLYKETIDE SYNTHASE TYPE I PKS1-RELATED"/>
    <property type="match status" value="1"/>
</dbReference>
<evidence type="ECO:0000313" key="4">
    <source>
        <dbReference type="EMBL" id="KJY16712.1"/>
    </source>
</evidence>
<dbReference type="PANTHER" id="PTHR43775">
    <property type="entry name" value="FATTY ACID SYNTHASE"/>
    <property type="match status" value="1"/>
</dbReference>
<proteinExistence type="predicted"/>
<dbReference type="EMBL" id="JZWV01001723">
    <property type="protein sequence ID" value="KJY16712.1"/>
    <property type="molecule type" value="Genomic_DNA"/>
</dbReference>
<evidence type="ECO:0000259" key="3">
    <source>
        <dbReference type="Pfam" id="PF08659"/>
    </source>
</evidence>
<dbReference type="Pfam" id="PF08659">
    <property type="entry name" value="KR"/>
    <property type="match status" value="1"/>
</dbReference>
<dbReference type="Proteomes" id="UP000033551">
    <property type="component" value="Unassembled WGS sequence"/>
</dbReference>
<keyword evidence="2" id="KW-0511">Multifunctional enzyme</keyword>
<reference evidence="4 5" key="1">
    <citation type="submission" date="2015-02" db="EMBL/GenBank/DDBJ databases">
        <authorList>
            <person name="Ju K.-S."/>
            <person name="Doroghazi J.R."/>
            <person name="Metcalf W."/>
        </authorList>
    </citation>
    <scope>NUCLEOTIDE SEQUENCE [LARGE SCALE GENOMIC DNA]</scope>
    <source>
        <strain evidence="4 5">NRRL ISP-5550</strain>
    </source>
</reference>
<dbReference type="InterPro" id="IPR013968">
    <property type="entry name" value="PKS_KR"/>
</dbReference>
<organism evidence="4 5">
    <name type="scientific">Streptomyces katrae</name>
    <dbReference type="NCBI Taxonomy" id="68223"/>
    <lineage>
        <taxon>Bacteria</taxon>
        <taxon>Bacillati</taxon>
        <taxon>Actinomycetota</taxon>
        <taxon>Actinomycetes</taxon>
        <taxon>Kitasatosporales</taxon>
        <taxon>Streptomycetaceae</taxon>
        <taxon>Streptomyces</taxon>
    </lineage>
</organism>
<keyword evidence="1" id="KW-0808">Transferase</keyword>
<feature type="non-terminal residue" evidence="4">
    <location>
        <position position="72"/>
    </location>
</feature>
<dbReference type="InterPro" id="IPR036291">
    <property type="entry name" value="NAD(P)-bd_dom_sf"/>
</dbReference>
<dbReference type="Gene3D" id="3.40.50.720">
    <property type="entry name" value="NAD(P)-binding Rossmann-like Domain"/>
    <property type="match status" value="1"/>
</dbReference>
<feature type="domain" description="Ketoreductase (KR)" evidence="3">
    <location>
        <begin position="1"/>
        <end position="71"/>
    </location>
</feature>
<dbReference type="GO" id="GO:0006633">
    <property type="term" value="P:fatty acid biosynthetic process"/>
    <property type="evidence" value="ECO:0007669"/>
    <property type="project" value="TreeGrafter"/>
</dbReference>
<dbReference type="AlphaFoldDB" id="A0A0F4I452"/>
<dbReference type="OrthoDB" id="9778690at2"/>
<evidence type="ECO:0000313" key="5">
    <source>
        <dbReference type="Proteomes" id="UP000033551"/>
    </source>
</evidence>